<dbReference type="RefSeq" id="WP_058898045.1">
    <property type="nucleotide sequence ID" value="NZ_CP013068.1"/>
</dbReference>
<dbReference type="Proteomes" id="UP000064921">
    <property type="component" value="Chromosome"/>
</dbReference>
<dbReference type="AlphaFoldDB" id="A0A0U3PF29"/>
<proteinExistence type="predicted"/>
<gene>
    <name evidence="1" type="ORF">APZ00_03420</name>
</gene>
<accession>A0A0U3PF29</accession>
<evidence type="ECO:0000313" key="2">
    <source>
        <dbReference type="Proteomes" id="UP000064921"/>
    </source>
</evidence>
<reference evidence="1 2" key="1">
    <citation type="submission" date="2015-10" db="EMBL/GenBank/DDBJ databases">
        <title>The world's first case of liver abscess caused by Pannonibacter phragmitetus.</title>
        <authorList>
            <person name="Ming D."/>
            <person name="Wang M."/>
            <person name="Zhou Y."/>
            <person name="Jiang T."/>
            <person name="Hu S."/>
        </authorList>
    </citation>
    <scope>NUCLEOTIDE SEQUENCE [LARGE SCALE GENOMIC DNA]</scope>
    <source>
        <strain evidence="1 2">31801</strain>
    </source>
</reference>
<dbReference type="STRING" id="121719.APZ00_03420"/>
<dbReference type="EMBL" id="CP013068">
    <property type="protein sequence ID" value="ALV26236.1"/>
    <property type="molecule type" value="Genomic_DNA"/>
</dbReference>
<evidence type="ECO:0000313" key="1">
    <source>
        <dbReference type="EMBL" id="ALV26236.1"/>
    </source>
</evidence>
<sequence length="265" mass="30881">MHFAIDDTYGPQIPTQSRYVTAERRTHVGIIFSDQEVSFVREQIRNCLNYASELVSCTVKEFHFVDLYNRKAPWDRLPDGGNLLLFEAFCEIYKVYRWPVIISTIDKRTIEDHPKMQSWGIIDGLDCKKAEDLSLLCLCLKLKMLHKERAGSLQIYIDEGRKKPGDQFGYSIFHDWPAPYSGVYASSATEPLLQIADLVAFCINRTTHLQMKSRRTELDNWFLDMIVNMRINSSDLRTMQLTLDFGAAEFDEEHRLDRIEKKLEN</sequence>
<organism evidence="1 2">
    <name type="scientific">Pannonibacter phragmitetus</name>
    <dbReference type="NCBI Taxonomy" id="121719"/>
    <lineage>
        <taxon>Bacteria</taxon>
        <taxon>Pseudomonadati</taxon>
        <taxon>Pseudomonadota</taxon>
        <taxon>Alphaproteobacteria</taxon>
        <taxon>Hyphomicrobiales</taxon>
        <taxon>Stappiaceae</taxon>
        <taxon>Pannonibacter</taxon>
    </lineage>
</organism>
<name>A0A0U3PF29_9HYPH</name>
<dbReference type="KEGG" id="pphr:APZ00_03420"/>
<protein>
    <recommendedName>
        <fullName evidence="3">DUF3800 domain-containing protein</fullName>
    </recommendedName>
</protein>
<evidence type="ECO:0008006" key="3">
    <source>
        <dbReference type="Google" id="ProtNLM"/>
    </source>
</evidence>
<keyword evidence="2" id="KW-1185">Reference proteome</keyword>